<organism evidence="3 4">
    <name type="scientific">Hymenobacter sublimis</name>
    <dbReference type="NCBI Taxonomy" id="2933777"/>
    <lineage>
        <taxon>Bacteria</taxon>
        <taxon>Pseudomonadati</taxon>
        <taxon>Bacteroidota</taxon>
        <taxon>Cytophagia</taxon>
        <taxon>Cytophagales</taxon>
        <taxon>Hymenobacteraceae</taxon>
        <taxon>Hymenobacter</taxon>
    </lineage>
</organism>
<dbReference type="SUPFAM" id="SSF57997">
    <property type="entry name" value="Tropomyosin"/>
    <property type="match status" value="1"/>
</dbReference>
<proteinExistence type="predicted"/>
<dbReference type="Gene3D" id="1.20.5.340">
    <property type="match status" value="1"/>
</dbReference>
<keyword evidence="2" id="KW-0812">Transmembrane</keyword>
<keyword evidence="1" id="KW-0175">Coiled coil</keyword>
<dbReference type="RefSeq" id="WP_247976549.1">
    <property type="nucleotide sequence ID" value="NZ_CP095848.1"/>
</dbReference>
<name>A0ABY4JFH5_9BACT</name>
<evidence type="ECO:0000313" key="4">
    <source>
        <dbReference type="Proteomes" id="UP000829647"/>
    </source>
</evidence>
<keyword evidence="2" id="KW-0472">Membrane</keyword>
<keyword evidence="2" id="KW-1133">Transmembrane helix</keyword>
<dbReference type="EMBL" id="CP095848">
    <property type="protein sequence ID" value="UPL50537.1"/>
    <property type="molecule type" value="Genomic_DNA"/>
</dbReference>
<protein>
    <recommendedName>
        <fullName evidence="5">DUF2746 domain-containing protein</fullName>
    </recommendedName>
</protein>
<keyword evidence="4" id="KW-1185">Reference proteome</keyword>
<evidence type="ECO:0000256" key="2">
    <source>
        <dbReference type="SAM" id="Phobius"/>
    </source>
</evidence>
<reference evidence="3 4" key="1">
    <citation type="submission" date="2022-04" db="EMBL/GenBank/DDBJ databases">
        <title>Hymenobacter sp. isolated from the air.</title>
        <authorList>
            <person name="Won M."/>
            <person name="Lee C.-M."/>
            <person name="Woen H.-Y."/>
            <person name="Kwon S.-W."/>
        </authorList>
    </citation>
    <scope>NUCLEOTIDE SEQUENCE [LARGE SCALE GENOMIC DNA]</scope>
    <source>
        <strain evidence="4">5516 S-25</strain>
    </source>
</reference>
<evidence type="ECO:0000256" key="1">
    <source>
        <dbReference type="SAM" id="Coils"/>
    </source>
</evidence>
<evidence type="ECO:0000313" key="3">
    <source>
        <dbReference type="EMBL" id="UPL50537.1"/>
    </source>
</evidence>
<feature type="transmembrane region" description="Helical" evidence="2">
    <location>
        <begin position="12"/>
        <end position="38"/>
    </location>
</feature>
<gene>
    <name evidence="3" type="ORF">MWH26_06420</name>
</gene>
<feature type="coiled-coil region" evidence="1">
    <location>
        <begin position="42"/>
        <end position="69"/>
    </location>
</feature>
<dbReference type="Proteomes" id="UP000829647">
    <property type="component" value="Chromosome"/>
</dbReference>
<evidence type="ECO:0008006" key="5">
    <source>
        <dbReference type="Google" id="ProtNLM"/>
    </source>
</evidence>
<sequence length="144" mass="16441">MILALLLNASLWSAVASIIEKLLFPLIVAAIVFLLNYWRDSSKNYEARIKTLEADIIQANTRIQNAQMEREHLVDANERRLAGLENRVSNSSTTVDRLVQDVARLTSDMNYLTKDVDKIDKKIDANHKSTDDKMDKILEKLANR</sequence>
<accession>A0ABY4JFH5</accession>